<organism evidence="1 2">
    <name type="scientific">Pleurodeles waltl</name>
    <name type="common">Iberian ribbed newt</name>
    <dbReference type="NCBI Taxonomy" id="8319"/>
    <lineage>
        <taxon>Eukaryota</taxon>
        <taxon>Metazoa</taxon>
        <taxon>Chordata</taxon>
        <taxon>Craniata</taxon>
        <taxon>Vertebrata</taxon>
        <taxon>Euteleostomi</taxon>
        <taxon>Amphibia</taxon>
        <taxon>Batrachia</taxon>
        <taxon>Caudata</taxon>
        <taxon>Salamandroidea</taxon>
        <taxon>Salamandridae</taxon>
        <taxon>Pleurodelinae</taxon>
        <taxon>Pleurodeles</taxon>
    </lineage>
</organism>
<protein>
    <submittedName>
        <fullName evidence="1">Uncharacterized protein</fullName>
    </submittedName>
</protein>
<sequence>MQRIKPFKEQKRLNEEPLDSLTALDGDNLWEAMAARVGKVRLHVVWYDGETWASKETQNARKQWSVCNTVLGTQQILS</sequence>
<proteinExistence type="predicted"/>
<accession>A0AAV7MYF3</accession>
<dbReference type="Proteomes" id="UP001066276">
    <property type="component" value="Chromosome 9"/>
</dbReference>
<reference evidence="1" key="1">
    <citation type="journal article" date="2022" name="bioRxiv">
        <title>Sequencing and chromosome-scale assembly of the giantPleurodeles waltlgenome.</title>
        <authorList>
            <person name="Brown T."/>
            <person name="Elewa A."/>
            <person name="Iarovenko S."/>
            <person name="Subramanian E."/>
            <person name="Araus A.J."/>
            <person name="Petzold A."/>
            <person name="Susuki M."/>
            <person name="Suzuki K.-i.T."/>
            <person name="Hayashi T."/>
            <person name="Toyoda A."/>
            <person name="Oliveira C."/>
            <person name="Osipova E."/>
            <person name="Leigh N.D."/>
            <person name="Simon A."/>
            <person name="Yun M.H."/>
        </authorList>
    </citation>
    <scope>NUCLEOTIDE SEQUENCE</scope>
    <source>
        <strain evidence="1">20211129_DDA</strain>
        <tissue evidence="1">Liver</tissue>
    </source>
</reference>
<dbReference type="EMBL" id="JANPWB010000013">
    <property type="protein sequence ID" value="KAJ1108803.1"/>
    <property type="molecule type" value="Genomic_DNA"/>
</dbReference>
<keyword evidence="2" id="KW-1185">Reference proteome</keyword>
<evidence type="ECO:0000313" key="1">
    <source>
        <dbReference type="EMBL" id="KAJ1108803.1"/>
    </source>
</evidence>
<gene>
    <name evidence="1" type="ORF">NDU88_006173</name>
</gene>
<dbReference type="AlphaFoldDB" id="A0AAV7MYF3"/>
<comment type="caution">
    <text evidence="1">The sequence shown here is derived from an EMBL/GenBank/DDBJ whole genome shotgun (WGS) entry which is preliminary data.</text>
</comment>
<evidence type="ECO:0000313" key="2">
    <source>
        <dbReference type="Proteomes" id="UP001066276"/>
    </source>
</evidence>
<name>A0AAV7MYF3_PLEWA</name>